<reference evidence="1 2" key="1">
    <citation type="submission" date="2018-11" db="EMBL/GenBank/DDBJ databases">
        <authorList>
            <consortium name="Pathogen Informatics"/>
        </authorList>
    </citation>
    <scope>NUCLEOTIDE SEQUENCE [LARGE SCALE GENOMIC DNA]</scope>
    <source>
        <strain>Denwood</strain>
        <strain evidence="2">Zambia</strain>
    </source>
</reference>
<dbReference type="EMBL" id="UZAL01043257">
    <property type="protein sequence ID" value="VDP81074.1"/>
    <property type="molecule type" value="Genomic_DNA"/>
</dbReference>
<organism evidence="1 2">
    <name type="scientific">Schistosoma mattheei</name>
    <dbReference type="NCBI Taxonomy" id="31246"/>
    <lineage>
        <taxon>Eukaryota</taxon>
        <taxon>Metazoa</taxon>
        <taxon>Spiralia</taxon>
        <taxon>Lophotrochozoa</taxon>
        <taxon>Platyhelminthes</taxon>
        <taxon>Trematoda</taxon>
        <taxon>Digenea</taxon>
        <taxon>Strigeidida</taxon>
        <taxon>Schistosomatoidea</taxon>
        <taxon>Schistosomatidae</taxon>
        <taxon>Schistosoma</taxon>
    </lineage>
</organism>
<name>A0A183PZX4_9TREM</name>
<gene>
    <name evidence="1" type="ORF">SMTD_LOCUS19910</name>
</gene>
<proteinExistence type="predicted"/>
<sequence length="68" mass="8136">MKILIHLVNNFDSCYYKVGILLIVVKTLMMLTMKMMKENKMEYIINLILFLPEIHLNQINLLDYTEDN</sequence>
<evidence type="ECO:0000313" key="2">
    <source>
        <dbReference type="Proteomes" id="UP000269396"/>
    </source>
</evidence>
<dbReference type="AlphaFoldDB" id="A0A183PZX4"/>
<accession>A0A183PZX4</accession>
<keyword evidence="2" id="KW-1185">Reference proteome</keyword>
<dbReference type="Proteomes" id="UP000269396">
    <property type="component" value="Unassembled WGS sequence"/>
</dbReference>
<protein>
    <submittedName>
        <fullName evidence="1">Uncharacterized protein</fullName>
    </submittedName>
</protein>
<evidence type="ECO:0000313" key="1">
    <source>
        <dbReference type="EMBL" id="VDP81074.1"/>
    </source>
</evidence>